<evidence type="ECO:0000256" key="3">
    <source>
        <dbReference type="ARBA" id="ARBA00023002"/>
    </source>
</evidence>
<keyword evidence="1" id="KW-0479">Metal-binding</keyword>
<feature type="domain" description="Lipoxygenase" evidence="4">
    <location>
        <begin position="1"/>
        <end position="241"/>
    </location>
</feature>
<evidence type="ECO:0000259" key="4">
    <source>
        <dbReference type="PROSITE" id="PS51393"/>
    </source>
</evidence>
<reference evidence="5" key="1">
    <citation type="submission" date="2022-08" db="UniProtKB">
        <authorList>
            <consortium name="EnsemblMetazoa"/>
        </authorList>
    </citation>
    <scope>IDENTIFICATION</scope>
    <source>
        <strain evidence="5">05x7-T-G4-1.051#20</strain>
    </source>
</reference>
<organism evidence="5 6">
    <name type="scientific">Magallana gigas</name>
    <name type="common">Pacific oyster</name>
    <name type="synonym">Crassostrea gigas</name>
    <dbReference type="NCBI Taxonomy" id="29159"/>
    <lineage>
        <taxon>Eukaryota</taxon>
        <taxon>Metazoa</taxon>
        <taxon>Spiralia</taxon>
        <taxon>Lophotrochozoa</taxon>
        <taxon>Mollusca</taxon>
        <taxon>Bivalvia</taxon>
        <taxon>Autobranchia</taxon>
        <taxon>Pteriomorphia</taxon>
        <taxon>Ostreida</taxon>
        <taxon>Ostreoidea</taxon>
        <taxon>Ostreidae</taxon>
        <taxon>Magallana</taxon>
    </lineage>
</organism>
<sequence>MYFGHIHMLKLISILNKKWTYEKNGSIRSSLNLREANEIPGYFFKDDALRLHGAIQQYVSEYTTHYYRNSDLNVLSDQEIQAFREELVRPRSMNEGGGCGMNGIPEFDNLENLVDVLTNFIYICSVEPNFAATLHGHPSDVVIGLNASMPNGKEFFSAISVMKILTLVLTNSLGNYKCTYLKSMDMDGRIFVKNFQQNLQDIRKEIYERNADIIKRNNKNQVQEYTYEWLLPDRVLNSISI</sequence>
<protein>
    <recommendedName>
        <fullName evidence="4">Lipoxygenase domain-containing protein</fullName>
    </recommendedName>
</protein>
<dbReference type="EnsemblMetazoa" id="G18153.1">
    <property type="protein sequence ID" value="G18153.1:cds"/>
    <property type="gene ID" value="G18153"/>
</dbReference>
<dbReference type="AlphaFoldDB" id="A0A8W8JAN4"/>
<dbReference type="GO" id="GO:0034440">
    <property type="term" value="P:lipid oxidation"/>
    <property type="evidence" value="ECO:0007669"/>
    <property type="project" value="InterPro"/>
</dbReference>
<dbReference type="PANTHER" id="PTHR11771">
    <property type="entry name" value="LIPOXYGENASE"/>
    <property type="match status" value="1"/>
</dbReference>
<name>A0A8W8JAN4_MAGGI</name>
<dbReference type="Pfam" id="PF00305">
    <property type="entry name" value="Lipoxygenase"/>
    <property type="match status" value="1"/>
</dbReference>
<dbReference type="PROSITE" id="PS51393">
    <property type="entry name" value="LIPOXYGENASE_3"/>
    <property type="match status" value="1"/>
</dbReference>
<evidence type="ECO:0000313" key="6">
    <source>
        <dbReference type="Proteomes" id="UP000005408"/>
    </source>
</evidence>
<proteinExistence type="predicted"/>
<evidence type="ECO:0000313" key="5">
    <source>
        <dbReference type="EnsemblMetazoa" id="G18153.1:cds"/>
    </source>
</evidence>
<dbReference type="SUPFAM" id="SSF48484">
    <property type="entry name" value="Lipoxigenase"/>
    <property type="match status" value="1"/>
</dbReference>
<dbReference type="GO" id="GO:0046872">
    <property type="term" value="F:metal ion binding"/>
    <property type="evidence" value="ECO:0007669"/>
    <property type="project" value="UniProtKB-KW"/>
</dbReference>
<evidence type="ECO:0000256" key="2">
    <source>
        <dbReference type="ARBA" id="ARBA00022964"/>
    </source>
</evidence>
<evidence type="ECO:0000256" key="1">
    <source>
        <dbReference type="ARBA" id="ARBA00022723"/>
    </source>
</evidence>
<keyword evidence="6" id="KW-1185">Reference proteome</keyword>
<dbReference type="InterPro" id="IPR000907">
    <property type="entry name" value="LipOase"/>
</dbReference>
<dbReference type="Proteomes" id="UP000005408">
    <property type="component" value="Unassembled WGS sequence"/>
</dbReference>
<dbReference type="InterPro" id="IPR013819">
    <property type="entry name" value="LipOase_C"/>
</dbReference>
<dbReference type="Gene3D" id="1.20.245.10">
    <property type="entry name" value="Lipoxygenase-1, Domain 5"/>
    <property type="match status" value="1"/>
</dbReference>
<dbReference type="GO" id="GO:0016702">
    <property type="term" value="F:oxidoreductase activity, acting on single donors with incorporation of molecular oxygen, incorporation of two atoms of oxygen"/>
    <property type="evidence" value="ECO:0007669"/>
    <property type="project" value="InterPro"/>
</dbReference>
<dbReference type="InterPro" id="IPR036226">
    <property type="entry name" value="LipOase_C_sf"/>
</dbReference>
<accession>A0A8W8JAN4</accession>
<keyword evidence="3" id="KW-0560">Oxidoreductase</keyword>
<keyword evidence="2" id="KW-0223">Dioxygenase</keyword>